<dbReference type="Proteomes" id="UP000549695">
    <property type="component" value="Unassembled WGS sequence"/>
</dbReference>
<feature type="region of interest" description="Disordered" evidence="1">
    <location>
        <begin position="168"/>
        <end position="201"/>
    </location>
</feature>
<evidence type="ECO:0000256" key="1">
    <source>
        <dbReference type="SAM" id="MobiDB-lite"/>
    </source>
</evidence>
<feature type="chain" id="PRO_5039631033" description="Lipoprotein" evidence="2">
    <location>
        <begin position="20"/>
        <end position="201"/>
    </location>
</feature>
<dbReference type="EMBL" id="JACCCZ010000001">
    <property type="protein sequence ID" value="NYG02429.1"/>
    <property type="molecule type" value="Genomic_DNA"/>
</dbReference>
<evidence type="ECO:0000313" key="3">
    <source>
        <dbReference type="EMBL" id="NYG02429.1"/>
    </source>
</evidence>
<keyword evidence="4" id="KW-1185">Reference proteome</keyword>
<protein>
    <recommendedName>
        <fullName evidence="5">Lipoprotein</fullName>
    </recommendedName>
</protein>
<keyword evidence="2" id="KW-0732">Signal</keyword>
<gene>
    <name evidence="3" type="ORF">HDA37_002714</name>
</gene>
<name>A0A852W1D1_PSEA5</name>
<accession>A0A852W1D1</accession>
<organism evidence="3 4">
    <name type="scientific">Pseudonocardia alni</name>
    <name type="common">Amycolata alni</name>
    <dbReference type="NCBI Taxonomy" id="33907"/>
    <lineage>
        <taxon>Bacteria</taxon>
        <taxon>Bacillati</taxon>
        <taxon>Actinomycetota</taxon>
        <taxon>Actinomycetes</taxon>
        <taxon>Pseudonocardiales</taxon>
        <taxon>Pseudonocardiaceae</taxon>
        <taxon>Pseudonocardia</taxon>
    </lineage>
</organism>
<sequence length="201" mass="20237">MRTSRGLAGLLVAPAVLLAGCGPSGPTVEQWTESMCAAVLPFVRTAVDTPGETPDPAQRLRVLSDYLTRTTQAADGALGDLDRLGPAPVDDGDALSARLQSGLGEIRSAFSGARSRVDAIDPADPAAVQRDLPAALEPLARLGGTTGPLDEVTGNPAIASAFRASTTCTDLTRSAEQARATPPPGAPAADPNGPTGEGGSS</sequence>
<evidence type="ECO:0000313" key="4">
    <source>
        <dbReference type="Proteomes" id="UP000549695"/>
    </source>
</evidence>
<dbReference type="AlphaFoldDB" id="A0A852W1D1"/>
<feature type="signal peptide" evidence="2">
    <location>
        <begin position="1"/>
        <end position="19"/>
    </location>
</feature>
<dbReference type="RefSeq" id="WP_179761284.1">
    <property type="nucleotide sequence ID" value="NZ_BAAAJZ010000003.1"/>
</dbReference>
<dbReference type="GeneID" id="98052468"/>
<proteinExistence type="predicted"/>
<evidence type="ECO:0000256" key="2">
    <source>
        <dbReference type="SAM" id="SignalP"/>
    </source>
</evidence>
<evidence type="ECO:0008006" key="5">
    <source>
        <dbReference type="Google" id="ProtNLM"/>
    </source>
</evidence>
<reference evidence="3 4" key="1">
    <citation type="submission" date="2020-07" db="EMBL/GenBank/DDBJ databases">
        <title>Sequencing the genomes of 1000 actinobacteria strains.</title>
        <authorList>
            <person name="Klenk H.-P."/>
        </authorList>
    </citation>
    <scope>NUCLEOTIDE SEQUENCE [LARGE SCALE GENOMIC DNA]</scope>
    <source>
        <strain evidence="3 4">DSM 44749</strain>
    </source>
</reference>
<comment type="caution">
    <text evidence="3">The sequence shown here is derived from an EMBL/GenBank/DDBJ whole genome shotgun (WGS) entry which is preliminary data.</text>
</comment>
<dbReference type="PROSITE" id="PS51257">
    <property type="entry name" value="PROKAR_LIPOPROTEIN"/>
    <property type="match status" value="1"/>
</dbReference>